<keyword evidence="3" id="KW-1185">Reference proteome</keyword>
<feature type="compositionally biased region" description="Polar residues" evidence="1">
    <location>
        <begin position="96"/>
        <end position="107"/>
    </location>
</feature>
<evidence type="ECO:0000256" key="1">
    <source>
        <dbReference type="SAM" id="MobiDB-lite"/>
    </source>
</evidence>
<sequence length="205" mass="22676">MAQLLAQAACASTHPSLFLIILPLFAFSSLSTSFFSLTFSDPNCQTSLCPSQTAAKKKQQHGIEQLHLSVPFSLYHTINTTPISPPSIDSSRSTDQFRPSSASNPSLTADVPKQRLIVAVARATIGIGGARFCFDLRRYESKSIVAALHQPRPPGHDCQFARHYGRSQQQQKFPSFHRYLSPISYPFVRPPDRLVCWPDMASANV</sequence>
<feature type="compositionally biased region" description="Low complexity" evidence="1">
    <location>
        <begin position="83"/>
        <end position="94"/>
    </location>
</feature>
<protein>
    <submittedName>
        <fullName evidence="2">Uncharacterized protein</fullName>
    </submittedName>
</protein>
<comment type="caution">
    <text evidence="2">The sequence shown here is derived from an EMBL/GenBank/DDBJ whole genome shotgun (WGS) entry which is preliminary data.</text>
</comment>
<accession>A0ABR1LPM7</accession>
<proteinExistence type="predicted"/>
<evidence type="ECO:0000313" key="3">
    <source>
        <dbReference type="Proteomes" id="UP001360953"/>
    </source>
</evidence>
<name>A0ABR1LPM7_9PEZI</name>
<dbReference type="EMBL" id="JBBPEH010000006">
    <property type="protein sequence ID" value="KAK7537129.1"/>
    <property type="molecule type" value="Genomic_DNA"/>
</dbReference>
<reference evidence="2 3" key="1">
    <citation type="submission" date="2024-04" db="EMBL/GenBank/DDBJ databases">
        <title>Phyllosticta paracitricarpa is synonymous to the EU quarantine fungus P. citricarpa based on phylogenomic analyses.</title>
        <authorList>
            <consortium name="Lawrence Berkeley National Laboratory"/>
            <person name="Van ingen-buijs V.A."/>
            <person name="Van westerhoven A.C."/>
            <person name="Haridas S."/>
            <person name="Skiadas P."/>
            <person name="Martin F."/>
            <person name="Groenewald J.Z."/>
            <person name="Crous P.W."/>
            <person name="Seidl M.F."/>
        </authorList>
    </citation>
    <scope>NUCLEOTIDE SEQUENCE [LARGE SCALE GENOMIC DNA]</scope>
    <source>
        <strain evidence="2 3">CPC 17464</strain>
    </source>
</reference>
<feature type="region of interest" description="Disordered" evidence="1">
    <location>
        <begin position="83"/>
        <end position="108"/>
    </location>
</feature>
<organism evidence="2 3">
    <name type="scientific">Phyllosticta citribraziliensis</name>
    <dbReference type="NCBI Taxonomy" id="989973"/>
    <lineage>
        <taxon>Eukaryota</taxon>
        <taxon>Fungi</taxon>
        <taxon>Dikarya</taxon>
        <taxon>Ascomycota</taxon>
        <taxon>Pezizomycotina</taxon>
        <taxon>Dothideomycetes</taxon>
        <taxon>Dothideomycetes incertae sedis</taxon>
        <taxon>Botryosphaeriales</taxon>
        <taxon>Phyllostictaceae</taxon>
        <taxon>Phyllosticta</taxon>
    </lineage>
</organism>
<dbReference type="Proteomes" id="UP001360953">
    <property type="component" value="Unassembled WGS sequence"/>
</dbReference>
<dbReference type="GeneID" id="92028592"/>
<evidence type="ECO:0000313" key="2">
    <source>
        <dbReference type="EMBL" id="KAK7537129.1"/>
    </source>
</evidence>
<dbReference type="RefSeq" id="XP_066655280.1">
    <property type="nucleotide sequence ID" value="XM_066795686.1"/>
</dbReference>
<gene>
    <name evidence="2" type="ORF">J3D65DRAFT_367460</name>
</gene>